<sequence length="419" mass="46191">MQTTSQPGVGKQRCKDAPRLTLVTHSYWPESSPPQRRWSAFVKEFADAGWDVDVVAPVAHTPHGRRELPRKEAGWPMRSQEGPNSELIVRVPYLRHGASHLARFLDQCYSAALSVPLGLLTRRPDVVIVTAPSLPTLGAGYALSRLRRVPLIVEMRDAWPDLARDARLVQGKVKSLAEHAVEFVQRRADLVVTVTEGFAATLRARGLAKVATVSNGVRLDQIPTLDPPALERDTFEVLYLGNHGRSQKLDIAIRASALVGGSMHLHMVGSGVKRRELEQLARELDAPVTFHDPMHGKDVLERYASADTCLVSLRDDWKSFETTVPSKTYEVLAVGRHVTAVVRGEAARIIEDAGAGDIVASSPEALAALWTSLAKDRGRLIRNGDGRQWVKEHADFPYLAARYMELIEGVLATSGARRR</sequence>
<reference evidence="6" key="1">
    <citation type="submission" date="2016-10" db="EMBL/GenBank/DDBJ databases">
        <authorList>
            <person name="Varghese N."/>
            <person name="Submissions S."/>
        </authorList>
    </citation>
    <scope>NUCLEOTIDE SEQUENCE [LARGE SCALE GENOMIC DNA]</scope>
    <source>
        <strain evidence="6">CGMCC 1.10783</strain>
    </source>
</reference>
<keyword evidence="3 5" id="KW-0808">Transferase</keyword>
<dbReference type="Proteomes" id="UP000182130">
    <property type="component" value="Unassembled WGS sequence"/>
</dbReference>
<evidence type="ECO:0000256" key="2">
    <source>
        <dbReference type="ARBA" id="ARBA00022676"/>
    </source>
</evidence>
<dbReference type="RefSeq" id="WP_074590071.1">
    <property type="nucleotide sequence ID" value="NZ_FNEI01000012.1"/>
</dbReference>
<accession>A0A1G8UM09</accession>
<evidence type="ECO:0000256" key="3">
    <source>
        <dbReference type="ARBA" id="ARBA00022679"/>
    </source>
</evidence>
<protein>
    <recommendedName>
        <fullName evidence="1">D-inositol 3-phosphate glycosyltransferase</fullName>
    </recommendedName>
</protein>
<keyword evidence="6" id="KW-1185">Reference proteome</keyword>
<dbReference type="InterPro" id="IPR028098">
    <property type="entry name" value="Glyco_trans_4-like_N"/>
</dbReference>
<gene>
    <name evidence="5" type="ORF">SAMN05216555_11223</name>
</gene>
<dbReference type="STRING" id="1045773.SAMN05216555_11223"/>
<dbReference type="PANTHER" id="PTHR45947:SF3">
    <property type="entry name" value="SULFOQUINOVOSYL TRANSFERASE SQD2"/>
    <property type="match status" value="1"/>
</dbReference>
<dbReference type="PANTHER" id="PTHR45947">
    <property type="entry name" value="SULFOQUINOVOSYL TRANSFERASE SQD2"/>
    <property type="match status" value="1"/>
</dbReference>
<evidence type="ECO:0000313" key="5">
    <source>
        <dbReference type="EMBL" id="SDJ54030.1"/>
    </source>
</evidence>
<organism evidence="5 6">
    <name type="scientific">Arthrobacter cupressi</name>
    <dbReference type="NCBI Taxonomy" id="1045773"/>
    <lineage>
        <taxon>Bacteria</taxon>
        <taxon>Bacillati</taxon>
        <taxon>Actinomycetota</taxon>
        <taxon>Actinomycetes</taxon>
        <taxon>Micrococcales</taxon>
        <taxon>Micrococcaceae</taxon>
        <taxon>Arthrobacter</taxon>
    </lineage>
</organism>
<dbReference type="CDD" id="cd03794">
    <property type="entry name" value="GT4_WbuB-like"/>
    <property type="match status" value="1"/>
</dbReference>
<dbReference type="AlphaFoldDB" id="A0A1G8UM09"/>
<dbReference type="Pfam" id="PF13579">
    <property type="entry name" value="Glyco_trans_4_4"/>
    <property type="match status" value="1"/>
</dbReference>
<evidence type="ECO:0000313" key="6">
    <source>
        <dbReference type="Proteomes" id="UP000182130"/>
    </source>
</evidence>
<proteinExistence type="predicted"/>
<evidence type="ECO:0000259" key="4">
    <source>
        <dbReference type="Pfam" id="PF13579"/>
    </source>
</evidence>
<dbReference type="EMBL" id="FNEI01000012">
    <property type="protein sequence ID" value="SDJ54030.1"/>
    <property type="molecule type" value="Genomic_DNA"/>
</dbReference>
<keyword evidence="2" id="KW-0328">Glycosyltransferase</keyword>
<dbReference type="InterPro" id="IPR050194">
    <property type="entry name" value="Glycosyltransferase_grp1"/>
</dbReference>
<dbReference type="SUPFAM" id="SSF53756">
    <property type="entry name" value="UDP-Glycosyltransferase/glycogen phosphorylase"/>
    <property type="match status" value="1"/>
</dbReference>
<dbReference type="GO" id="GO:1901137">
    <property type="term" value="P:carbohydrate derivative biosynthetic process"/>
    <property type="evidence" value="ECO:0007669"/>
    <property type="project" value="UniProtKB-ARBA"/>
</dbReference>
<name>A0A1G8UM09_9MICC</name>
<feature type="domain" description="Glycosyltransferase subfamily 4-like N-terminal" evidence="4">
    <location>
        <begin position="35"/>
        <end position="216"/>
    </location>
</feature>
<dbReference type="Pfam" id="PF13692">
    <property type="entry name" value="Glyco_trans_1_4"/>
    <property type="match status" value="1"/>
</dbReference>
<dbReference type="Gene3D" id="3.40.50.2000">
    <property type="entry name" value="Glycogen Phosphorylase B"/>
    <property type="match status" value="2"/>
</dbReference>
<evidence type="ECO:0000256" key="1">
    <source>
        <dbReference type="ARBA" id="ARBA00021292"/>
    </source>
</evidence>
<dbReference type="GO" id="GO:0016758">
    <property type="term" value="F:hexosyltransferase activity"/>
    <property type="evidence" value="ECO:0007669"/>
    <property type="project" value="TreeGrafter"/>
</dbReference>
<dbReference type="OrthoDB" id="3180470at2"/>